<protein>
    <submittedName>
        <fullName evidence="3">Repeat domain-containing protein</fullName>
    </submittedName>
</protein>
<dbReference type="Proteomes" id="UP000198634">
    <property type="component" value="Unassembled WGS sequence"/>
</dbReference>
<gene>
    <name evidence="3" type="ORF">SAMN04488092_105149</name>
</gene>
<dbReference type="SUPFAM" id="SSF69318">
    <property type="entry name" value="Integrin alpha N-terminal domain"/>
    <property type="match status" value="1"/>
</dbReference>
<dbReference type="InterPro" id="IPR028994">
    <property type="entry name" value="Integrin_alpha_N"/>
</dbReference>
<evidence type="ECO:0000256" key="1">
    <source>
        <dbReference type="ARBA" id="ARBA00022729"/>
    </source>
</evidence>
<dbReference type="OrthoDB" id="58662at2"/>
<evidence type="ECO:0000313" key="4">
    <source>
        <dbReference type="Proteomes" id="UP000198634"/>
    </source>
</evidence>
<evidence type="ECO:0000256" key="2">
    <source>
        <dbReference type="SAM" id="SignalP"/>
    </source>
</evidence>
<evidence type="ECO:0000313" key="3">
    <source>
        <dbReference type="EMBL" id="SEQ28420.1"/>
    </source>
</evidence>
<dbReference type="AlphaFoldDB" id="A0A1H9ERR2"/>
<keyword evidence="1 2" id="KW-0732">Signal</keyword>
<accession>A0A1H9ERR2</accession>
<proteinExistence type="predicted"/>
<dbReference type="EMBL" id="FOEP01000005">
    <property type="protein sequence ID" value="SEQ28420.1"/>
    <property type="molecule type" value="Genomic_DNA"/>
</dbReference>
<keyword evidence="4" id="KW-1185">Reference proteome</keyword>
<dbReference type="InterPro" id="IPR013517">
    <property type="entry name" value="FG-GAP"/>
</dbReference>
<name>A0A1H9ERR2_9RHOB</name>
<sequence length="262" mass="28292">MQRRRQGALWSCLVAVFLLGPCGPAIAQTPVPVNCIGGISGATYTSATDRYPHGALGDPWEWGALSVSIALKMPCRAGLSTSTIVLPQELVFEDVAPILADLDGDGEPEVLTVESHRSKGARLAIYARRGARVTRIAATPFIGQRNRWLAQLGAADLDGDGRIEIAYVDRPHLAKTLRIWRLEKGALTHIADQPDVTNHRFGEKSISGGIRHCAGNTEVITADADWSHVVATRFDGHNTQMRVLGRYTGPESLNSALACRPL</sequence>
<feature type="chain" id="PRO_5009300857" evidence="2">
    <location>
        <begin position="28"/>
        <end position="262"/>
    </location>
</feature>
<reference evidence="3 4" key="1">
    <citation type="submission" date="2016-10" db="EMBL/GenBank/DDBJ databases">
        <authorList>
            <person name="de Groot N.N."/>
        </authorList>
    </citation>
    <scope>NUCLEOTIDE SEQUENCE [LARGE SCALE GENOMIC DNA]</scope>
    <source>
        <strain evidence="3 4">DSM 22007</strain>
    </source>
</reference>
<organism evidence="3 4">
    <name type="scientific">Thalassovita taeanensis</name>
    <dbReference type="NCBI Taxonomy" id="657014"/>
    <lineage>
        <taxon>Bacteria</taxon>
        <taxon>Pseudomonadati</taxon>
        <taxon>Pseudomonadota</taxon>
        <taxon>Alphaproteobacteria</taxon>
        <taxon>Rhodobacterales</taxon>
        <taxon>Roseobacteraceae</taxon>
        <taxon>Thalassovita</taxon>
    </lineage>
</organism>
<feature type="signal peptide" evidence="2">
    <location>
        <begin position="1"/>
        <end position="27"/>
    </location>
</feature>
<dbReference type="STRING" id="657014.SAMN04488092_105149"/>
<dbReference type="Pfam" id="PF13517">
    <property type="entry name" value="FG-GAP_3"/>
    <property type="match status" value="1"/>
</dbReference>